<dbReference type="Pfam" id="PF17853">
    <property type="entry name" value="GGDEF_2"/>
    <property type="match status" value="1"/>
</dbReference>
<dbReference type="InterPro" id="IPR042070">
    <property type="entry name" value="PucR_C-HTH_sf"/>
</dbReference>
<dbReference type="Gene3D" id="3.30.450.40">
    <property type="match status" value="1"/>
</dbReference>
<feature type="domain" description="CdaR GGDEF-like" evidence="4">
    <location>
        <begin position="338"/>
        <end position="475"/>
    </location>
</feature>
<keyword evidence="6" id="KW-1185">Reference proteome</keyword>
<dbReference type="InterPro" id="IPR041522">
    <property type="entry name" value="CdaR_GGDEF"/>
</dbReference>
<dbReference type="Gene3D" id="1.10.10.2840">
    <property type="entry name" value="PucR C-terminal helix-turn-helix domain"/>
    <property type="match status" value="1"/>
</dbReference>
<dbReference type="EMBL" id="CDRZ01000229">
    <property type="protein sequence ID" value="CEO88989.1"/>
    <property type="molecule type" value="Genomic_DNA"/>
</dbReference>
<evidence type="ECO:0000259" key="3">
    <source>
        <dbReference type="Pfam" id="PF13556"/>
    </source>
</evidence>
<dbReference type="RefSeq" id="WP_044665038.1">
    <property type="nucleotide sequence ID" value="NZ_CDRZ01000229.1"/>
</dbReference>
<comment type="similarity">
    <text evidence="1">Belongs to the CdaR family.</text>
</comment>
<name>A0A0B7MEH7_9FIRM</name>
<dbReference type="InterPro" id="IPR051448">
    <property type="entry name" value="CdaR-like_regulators"/>
</dbReference>
<dbReference type="Pfam" id="PF13556">
    <property type="entry name" value="HTH_30"/>
    <property type="match status" value="1"/>
</dbReference>
<dbReference type="Pfam" id="PF07905">
    <property type="entry name" value="PucR"/>
    <property type="match status" value="1"/>
</dbReference>
<dbReference type="InterPro" id="IPR012914">
    <property type="entry name" value="PucR_dom"/>
</dbReference>
<dbReference type="Proteomes" id="UP000046155">
    <property type="component" value="Unassembled WGS sequence"/>
</dbReference>
<accession>A0A0B7MEH7</accession>
<dbReference type="InterPro" id="IPR025736">
    <property type="entry name" value="PucR_C-HTH_dom"/>
</dbReference>
<evidence type="ECO:0000259" key="4">
    <source>
        <dbReference type="Pfam" id="PF17853"/>
    </source>
</evidence>
<sequence length="594" mass="67315">MPIKLINPSRLEYYQSSRRIDVKPIKPTKHERSDSMGLTVQEALEIASLKKAKVVGGHQGLNNIIRFVNVMEVPEVIKWLRGEEFLVTTGFSIKDDATIRCRLIDDLAQKKVAALGIKPGPYLEKVPEDMIDHADRIGLPLIELDPEIPYIEIIVPVFEILLNNQLYCLKRNEQIHNRLLEVLLSGNGFSSICQVLVEIVNNPVLITDRAGTLLSFAMHPLAKYHLKSDWENKLQDGLYNSSTNLCSLNPHHWHRIKLMVEDFTHDVVVVPIKANGDINGNLVIIESCSQLDEIGLIAVERASTIIALQFAKEKAVLETEYQIRGEILEDIIGCNFKSEKEIIRRASYLSFNLNTSLVVFVIAIDHSYSNLGSQGRRDEKTIQKIKSNILQVVHSAFIDYPGGAMVLGKSESITGLVRQASEDEVSVLHRKLTEISNKIMIKFPKIKFSIGLGSVFDGVRNTKQSFEEATAAARIGRIMRGPFNVTLFEDLGPYRFLYKLKDTKAMTNYYSECLGRIIDYDQEHNTELLTTLNCYFKNDCSLNQTAKRLYIHKNSVIYRLKKIEELSGLSVNNSDECFNLHLCLKFGQLMGDFR</sequence>
<dbReference type="PANTHER" id="PTHR33744:SF1">
    <property type="entry name" value="DNA-BINDING TRANSCRIPTIONAL ACTIVATOR ADER"/>
    <property type="match status" value="1"/>
</dbReference>
<dbReference type="AlphaFoldDB" id="A0A0B7MEH7"/>
<evidence type="ECO:0000259" key="2">
    <source>
        <dbReference type="Pfam" id="PF07905"/>
    </source>
</evidence>
<evidence type="ECO:0000313" key="5">
    <source>
        <dbReference type="EMBL" id="CEO88989.1"/>
    </source>
</evidence>
<reference evidence="6" key="1">
    <citation type="submission" date="2015-01" db="EMBL/GenBank/DDBJ databases">
        <authorList>
            <person name="Manzoor Shahid"/>
            <person name="Zubair Saima"/>
        </authorList>
    </citation>
    <scope>NUCLEOTIDE SEQUENCE [LARGE SCALE GENOMIC DNA]</scope>
    <source>
        <strain evidence="6">Sp3</strain>
    </source>
</reference>
<protein>
    <submittedName>
        <fullName evidence="5">Purine catabolism regulatory protein</fullName>
    </submittedName>
</protein>
<dbReference type="InterPro" id="IPR029016">
    <property type="entry name" value="GAF-like_dom_sf"/>
</dbReference>
<gene>
    <name evidence="5" type="primary">pucR</name>
    <name evidence="5" type="ORF">SSCH_330005</name>
</gene>
<dbReference type="OrthoDB" id="143422at2"/>
<dbReference type="PANTHER" id="PTHR33744">
    <property type="entry name" value="CARBOHYDRATE DIACID REGULATOR"/>
    <property type="match status" value="1"/>
</dbReference>
<evidence type="ECO:0000313" key="6">
    <source>
        <dbReference type="Proteomes" id="UP000046155"/>
    </source>
</evidence>
<organism evidence="5 6">
    <name type="scientific">Syntrophaceticus schinkii</name>
    <dbReference type="NCBI Taxonomy" id="499207"/>
    <lineage>
        <taxon>Bacteria</taxon>
        <taxon>Bacillati</taxon>
        <taxon>Bacillota</taxon>
        <taxon>Clostridia</taxon>
        <taxon>Thermoanaerobacterales</taxon>
        <taxon>Thermoanaerobacterales Family III. Incertae Sedis</taxon>
        <taxon>Syntrophaceticus</taxon>
    </lineage>
</organism>
<feature type="domain" description="PucR C-terminal helix-turn-helix" evidence="3">
    <location>
        <begin position="528"/>
        <end position="585"/>
    </location>
</feature>
<feature type="domain" description="Purine catabolism PurC-like" evidence="2">
    <location>
        <begin position="43"/>
        <end position="159"/>
    </location>
</feature>
<evidence type="ECO:0000256" key="1">
    <source>
        <dbReference type="ARBA" id="ARBA00006754"/>
    </source>
</evidence>
<proteinExistence type="inferred from homology"/>